<protein>
    <recommendedName>
        <fullName evidence="6 7">6-phosphogluconolactonase</fullName>
        <shortName evidence="7">6PGL</shortName>
        <ecNumber evidence="5 7">3.1.1.31</ecNumber>
    </recommendedName>
</protein>
<evidence type="ECO:0000256" key="1">
    <source>
        <dbReference type="ARBA" id="ARBA00000832"/>
    </source>
</evidence>
<comment type="similarity">
    <text evidence="4 7">Belongs to the glucosamine/galactosamine-6-phosphate isomerase family. 6-phosphogluconolactonase subfamily.</text>
</comment>
<comment type="function">
    <text evidence="2 7">Hydrolysis of 6-phosphogluconolactone to 6-phosphogluconate.</text>
</comment>
<comment type="catalytic activity">
    <reaction evidence="1 7">
        <text>6-phospho-D-glucono-1,5-lactone + H2O = 6-phospho-D-gluconate + H(+)</text>
        <dbReference type="Rhea" id="RHEA:12556"/>
        <dbReference type="ChEBI" id="CHEBI:15377"/>
        <dbReference type="ChEBI" id="CHEBI:15378"/>
        <dbReference type="ChEBI" id="CHEBI:57955"/>
        <dbReference type="ChEBI" id="CHEBI:58759"/>
        <dbReference type="EC" id="3.1.1.31"/>
    </reaction>
</comment>
<reference evidence="9" key="1">
    <citation type="journal article" date="2014" name="Int. J. Syst. Evol. Microbiol.">
        <title>Complete genome sequence of Corynebacterium casei LMG S-19264T (=DSM 44701T), isolated from a smear-ripened cheese.</title>
        <authorList>
            <consortium name="US DOE Joint Genome Institute (JGI-PGF)"/>
            <person name="Walter F."/>
            <person name="Albersmeier A."/>
            <person name="Kalinowski J."/>
            <person name="Ruckert C."/>
        </authorList>
    </citation>
    <scope>NUCLEOTIDE SEQUENCE</scope>
    <source>
        <strain evidence="9">JCM 3313</strain>
    </source>
</reference>
<dbReference type="InterPro" id="IPR039104">
    <property type="entry name" value="6PGL"/>
</dbReference>
<dbReference type="EC" id="3.1.1.31" evidence="5 7"/>
<evidence type="ECO:0000256" key="5">
    <source>
        <dbReference type="ARBA" id="ARBA00013198"/>
    </source>
</evidence>
<keyword evidence="7" id="KW-0378">Hydrolase</keyword>
<dbReference type="SUPFAM" id="SSF100950">
    <property type="entry name" value="NagB/RpiA/CoA transferase-like"/>
    <property type="match status" value="1"/>
</dbReference>
<dbReference type="CDD" id="cd01400">
    <property type="entry name" value="6PGL"/>
    <property type="match status" value="1"/>
</dbReference>
<dbReference type="NCBIfam" id="TIGR01198">
    <property type="entry name" value="pgl"/>
    <property type="match status" value="1"/>
</dbReference>
<evidence type="ECO:0000313" key="9">
    <source>
        <dbReference type="EMBL" id="GGP62240.1"/>
    </source>
</evidence>
<dbReference type="InterPro" id="IPR037171">
    <property type="entry name" value="NagB/RpiA_transferase-like"/>
</dbReference>
<dbReference type="InterPro" id="IPR006148">
    <property type="entry name" value="Glc/Gal-6P_isomerase"/>
</dbReference>
<evidence type="ECO:0000259" key="8">
    <source>
        <dbReference type="Pfam" id="PF01182"/>
    </source>
</evidence>
<evidence type="ECO:0000256" key="3">
    <source>
        <dbReference type="ARBA" id="ARBA00004961"/>
    </source>
</evidence>
<gene>
    <name evidence="7 9" type="primary">pgl</name>
    <name evidence="9" type="ORF">GCM10010185_38270</name>
</gene>
<dbReference type="GO" id="GO:0017057">
    <property type="term" value="F:6-phosphogluconolactonase activity"/>
    <property type="evidence" value="ECO:0007669"/>
    <property type="project" value="UniProtKB-UniRule"/>
</dbReference>
<dbReference type="GO" id="GO:0006098">
    <property type="term" value="P:pentose-phosphate shunt"/>
    <property type="evidence" value="ECO:0007669"/>
    <property type="project" value="InterPro"/>
</dbReference>
<evidence type="ECO:0000256" key="7">
    <source>
        <dbReference type="RuleBase" id="RU365095"/>
    </source>
</evidence>
<dbReference type="AlphaFoldDB" id="A0A918ANN3"/>
<dbReference type="GO" id="GO:0005975">
    <property type="term" value="P:carbohydrate metabolic process"/>
    <property type="evidence" value="ECO:0007669"/>
    <property type="project" value="UniProtKB-UniRule"/>
</dbReference>
<dbReference type="Gene3D" id="3.40.50.1360">
    <property type="match status" value="1"/>
</dbReference>
<dbReference type="Pfam" id="PF01182">
    <property type="entry name" value="Glucosamine_iso"/>
    <property type="match status" value="1"/>
</dbReference>
<evidence type="ECO:0000256" key="6">
    <source>
        <dbReference type="ARBA" id="ARBA00020337"/>
    </source>
</evidence>
<dbReference type="PANTHER" id="PTHR11054:SF0">
    <property type="entry name" value="6-PHOSPHOGLUCONOLACTONASE"/>
    <property type="match status" value="1"/>
</dbReference>
<evidence type="ECO:0000256" key="2">
    <source>
        <dbReference type="ARBA" id="ARBA00002681"/>
    </source>
</evidence>
<evidence type="ECO:0000256" key="4">
    <source>
        <dbReference type="ARBA" id="ARBA00010662"/>
    </source>
</evidence>
<comment type="caution">
    <text evidence="9">The sequence shown here is derived from an EMBL/GenBank/DDBJ whole genome shotgun (WGS) entry which is preliminary data.</text>
</comment>
<reference evidence="9" key="2">
    <citation type="submission" date="2020-09" db="EMBL/GenBank/DDBJ databases">
        <authorList>
            <person name="Sun Q."/>
            <person name="Ohkuma M."/>
        </authorList>
    </citation>
    <scope>NUCLEOTIDE SEQUENCE</scope>
    <source>
        <strain evidence="9">JCM 3313</strain>
    </source>
</reference>
<feature type="domain" description="Glucosamine/galactosamine-6-phosphate isomerase" evidence="8">
    <location>
        <begin position="4"/>
        <end position="233"/>
    </location>
</feature>
<accession>A0A918ANN3</accession>
<proteinExistence type="inferred from homology"/>
<comment type="pathway">
    <text evidence="3 7">Carbohydrate degradation; pentose phosphate pathway; D-ribulose 5-phosphate from D-glucose 6-phosphate (oxidative stage): step 2/3.</text>
</comment>
<name>A0A918ANN3_9PSEU</name>
<dbReference type="PANTHER" id="PTHR11054">
    <property type="entry name" value="6-PHOSPHOGLUCONOLACTONASE"/>
    <property type="match status" value="1"/>
</dbReference>
<evidence type="ECO:0000313" key="10">
    <source>
        <dbReference type="Proteomes" id="UP000639606"/>
    </source>
</evidence>
<keyword evidence="10" id="KW-1185">Reference proteome</keyword>
<dbReference type="Proteomes" id="UP000639606">
    <property type="component" value="Unassembled WGS sequence"/>
</dbReference>
<organism evidence="9 10">
    <name type="scientific">Saccharothrix coeruleofusca</name>
    <dbReference type="NCBI Taxonomy" id="33919"/>
    <lineage>
        <taxon>Bacteria</taxon>
        <taxon>Bacillati</taxon>
        <taxon>Actinomycetota</taxon>
        <taxon>Actinomycetes</taxon>
        <taxon>Pseudonocardiales</taxon>
        <taxon>Pseudonocardiaceae</taxon>
        <taxon>Saccharothrix</taxon>
    </lineage>
</organism>
<sequence>MHRDGDLLAAAAAARLVTRLVDAQAARGSASLVLTGGRTGIAVLEHLRATPARDAVDWGRVDLYWGDERFLPSGHAERNETQARRALLDHVPVDPARVHVMAPSDGPFGDDPEAAADAYADELAAAARPEDHGSVPTFDVCLLGVGEEGHVASVFPSSPAVYEAERSVVAVRNCPKPPPIRVSLTLPAIRRSREVWLMTTGAAKAAAVSMALTGAGEVQLPAAGATGQRRTLWLLDSAAAAKVPELFTPPLA</sequence>
<dbReference type="EMBL" id="BMRG01000007">
    <property type="protein sequence ID" value="GGP62240.1"/>
    <property type="molecule type" value="Genomic_DNA"/>
</dbReference>
<dbReference type="InterPro" id="IPR005900">
    <property type="entry name" value="6-phosphogluconolactonase_DevB"/>
</dbReference>